<comment type="caution">
    <text evidence="2">The sequence shown here is derived from an EMBL/GenBank/DDBJ whole genome shotgun (WGS) entry which is preliminary data.</text>
</comment>
<feature type="transmembrane region" description="Helical" evidence="1">
    <location>
        <begin position="241"/>
        <end position="259"/>
    </location>
</feature>
<dbReference type="RefSeq" id="WP_083167262.1">
    <property type="nucleotide sequence ID" value="NZ_MVHF01000034.1"/>
</dbReference>
<feature type="transmembrane region" description="Helical" evidence="1">
    <location>
        <begin position="121"/>
        <end position="141"/>
    </location>
</feature>
<name>A0A1X0AII9_9MYCO</name>
<keyword evidence="1" id="KW-0812">Transmembrane</keyword>
<feature type="transmembrane region" description="Helical" evidence="1">
    <location>
        <begin position="49"/>
        <end position="70"/>
    </location>
</feature>
<reference evidence="2 3" key="1">
    <citation type="submission" date="2017-02" db="EMBL/GenBank/DDBJ databases">
        <title>The new phylogeny of genus Mycobacterium.</title>
        <authorList>
            <person name="Tortoli E."/>
            <person name="Trovato A."/>
            <person name="Cirillo D.M."/>
        </authorList>
    </citation>
    <scope>NUCLEOTIDE SEQUENCE [LARGE SCALE GENOMIC DNA]</scope>
    <source>
        <strain evidence="2 3">RW6</strain>
    </source>
</reference>
<organism evidence="2 3">
    <name type="scientific">Mycobacterium aquaticum</name>
    <dbReference type="NCBI Taxonomy" id="1927124"/>
    <lineage>
        <taxon>Bacteria</taxon>
        <taxon>Bacillati</taxon>
        <taxon>Actinomycetota</taxon>
        <taxon>Actinomycetes</taxon>
        <taxon>Mycobacteriales</taxon>
        <taxon>Mycobacteriaceae</taxon>
        <taxon>Mycobacterium</taxon>
    </lineage>
</organism>
<feature type="transmembrane region" description="Helical" evidence="1">
    <location>
        <begin position="177"/>
        <end position="195"/>
    </location>
</feature>
<keyword evidence="1" id="KW-1133">Transmembrane helix</keyword>
<evidence type="ECO:0000313" key="2">
    <source>
        <dbReference type="EMBL" id="ORA29889.1"/>
    </source>
</evidence>
<feature type="transmembrane region" description="Helical" evidence="1">
    <location>
        <begin position="90"/>
        <end position="109"/>
    </location>
</feature>
<feature type="transmembrane region" description="Helical" evidence="1">
    <location>
        <begin position="215"/>
        <end position="235"/>
    </location>
</feature>
<gene>
    <name evidence="2" type="ORF">BST13_26450</name>
</gene>
<accession>A0A1X0AII9</accession>
<sequence length="290" mass="31749">MVQLDVFWSYSIGASLALSATHQLRSAARAPRHTPIDRPRWQSALTDPYLTATMLFCAGLFAPSGAWLLWGFTSWETMHAAPTHDALPVWLVAVFAATNTTQGVLGYLVTRWLITRGHMQWAFMQMVAGYFALFFILSYGWNGTGYQRFFSADATTFAHWTDAPASQNIRAWATSPVALTLYALLGMLVVVMLFIMGRWHADGLRLTGRLGPRPLVALGLWATTMIVTLAAALTTGLLVHLLGWIPTILFAAAITGGIVTRRNGIAERTVKLFGINDTTTHPLPATASLV</sequence>
<evidence type="ECO:0000256" key="1">
    <source>
        <dbReference type="SAM" id="Phobius"/>
    </source>
</evidence>
<proteinExistence type="predicted"/>
<protein>
    <submittedName>
        <fullName evidence="2">Uncharacterized protein</fullName>
    </submittedName>
</protein>
<dbReference type="EMBL" id="MVHF01000034">
    <property type="protein sequence ID" value="ORA29889.1"/>
    <property type="molecule type" value="Genomic_DNA"/>
</dbReference>
<dbReference type="Proteomes" id="UP000192448">
    <property type="component" value="Unassembled WGS sequence"/>
</dbReference>
<keyword evidence="1" id="KW-0472">Membrane</keyword>
<dbReference type="AlphaFoldDB" id="A0A1X0AII9"/>
<evidence type="ECO:0000313" key="3">
    <source>
        <dbReference type="Proteomes" id="UP000192448"/>
    </source>
</evidence>
<dbReference type="OrthoDB" id="5420022at2"/>
<keyword evidence="3" id="KW-1185">Reference proteome</keyword>